<evidence type="ECO:0000313" key="2">
    <source>
        <dbReference type="Proteomes" id="UP000225148"/>
    </source>
</evidence>
<dbReference type="KEGG" id="vg:40085672"/>
<accession>A0A1Z1LXY7</accession>
<proteinExistence type="predicted"/>
<evidence type="ECO:0008006" key="3">
    <source>
        <dbReference type="Google" id="ProtNLM"/>
    </source>
</evidence>
<dbReference type="RefSeq" id="YP_009609588.1">
    <property type="nucleotide sequence ID" value="NC_041996.1"/>
</dbReference>
<protein>
    <recommendedName>
        <fullName evidence="3">Anti-restriction nuclease</fullName>
    </recommendedName>
</protein>
<reference evidence="1 2" key="1">
    <citation type="submission" date="2017-04" db="EMBL/GenBank/DDBJ databases">
        <title>Environmental T4-family bacteriophages evolve to escape abortive infection via multiple routes in a bacterial host employing altruistic suicide through Type III toxin-antitoxin systems.</title>
        <authorList>
            <person name="Chen B."/>
            <person name="Salmond G.P.C."/>
            <person name="Akusobi C."/>
            <person name="Fang X."/>
        </authorList>
    </citation>
    <scope>NUCLEOTIDE SEQUENCE [LARGE SCALE GENOMIC DNA]</scope>
</reference>
<organism evidence="1 2">
    <name type="scientific">Serratia phage CHI14</name>
    <dbReference type="NCBI Taxonomy" id="2006941"/>
    <lineage>
        <taxon>Viruses</taxon>
        <taxon>Duplodnaviria</taxon>
        <taxon>Heunggongvirae</taxon>
        <taxon>Uroviricota</taxon>
        <taxon>Caudoviricetes</taxon>
        <taxon>Pantevenvirales</taxon>
        <taxon>Straboviridae</taxon>
        <taxon>Tevenvirinae</taxon>
        <taxon>Winklervirus</taxon>
        <taxon>Winklervirus chi14</taxon>
    </lineage>
</organism>
<dbReference type="GeneID" id="40085672"/>
<dbReference type="Proteomes" id="UP000225148">
    <property type="component" value="Segment"/>
</dbReference>
<evidence type="ECO:0000313" key="1">
    <source>
        <dbReference type="EMBL" id="ARW57686.1"/>
    </source>
</evidence>
<keyword evidence="2" id="KW-1185">Reference proteome</keyword>
<dbReference type="OrthoDB" id="15277at10239"/>
<dbReference type="EMBL" id="MF036690">
    <property type="protein sequence ID" value="ARW57686.1"/>
    <property type="molecule type" value="Genomic_DNA"/>
</dbReference>
<sequence length="114" mass="13510">MNKLEIINELRRCVERRNEHVWDVWYKGEYLGEIARVSDMNNQYVCIRENCNDFLGQRENFMAAISSFVPNAIKVKTEKATVAMREAMNNTPDLKQIGIREPKTIWQKIKGWFK</sequence>
<name>A0A1Z1LXY7_9CAUD</name>